<dbReference type="Gene3D" id="3.40.710.10">
    <property type="entry name" value="DD-peptidase/beta-lactamase superfamily"/>
    <property type="match status" value="1"/>
</dbReference>
<name>A0A840AEU5_9PROT</name>
<feature type="domain" description="Beta-lactamase class A catalytic" evidence="8">
    <location>
        <begin position="51"/>
        <end position="263"/>
    </location>
</feature>
<reference evidence="9 10" key="1">
    <citation type="submission" date="2020-08" db="EMBL/GenBank/DDBJ databases">
        <title>Genomic Encyclopedia of Type Strains, Phase IV (KMG-IV): sequencing the most valuable type-strain genomes for metagenomic binning, comparative biology and taxonomic classification.</title>
        <authorList>
            <person name="Goeker M."/>
        </authorList>
    </citation>
    <scope>NUCLEOTIDE SEQUENCE [LARGE SCALE GENOMIC DNA]</scope>
    <source>
        <strain evidence="9 10">DSM 19979</strain>
    </source>
</reference>
<keyword evidence="4 6" id="KW-0378">Hydrolase</keyword>
<dbReference type="GO" id="GO:0008800">
    <property type="term" value="F:beta-lactamase activity"/>
    <property type="evidence" value="ECO:0007669"/>
    <property type="project" value="UniProtKB-UniRule"/>
</dbReference>
<keyword evidence="7" id="KW-0732">Signal</keyword>
<dbReference type="NCBIfam" id="NF033103">
    <property type="entry name" value="bla_class_A"/>
    <property type="match status" value="1"/>
</dbReference>
<evidence type="ECO:0000313" key="9">
    <source>
        <dbReference type="EMBL" id="MBB3899641.1"/>
    </source>
</evidence>
<dbReference type="GO" id="GO:0046677">
    <property type="term" value="P:response to antibiotic"/>
    <property type="evidence" value="ECO:0007669"/>
    <property type="project" value="UniProtKB-UniRule"/>
</dbReference>
<dbReference type="PROSITE" id="PS00146">
    <property type="entry name" value="BETA_LACTAMASE_A"/>
    <property type="match status" value="1"/>
</dbReference>
<dbReference type="PANTHER" id="PTHR35333:SF3">
    <property type="entry name" value="BETA-LACTAMASE-TYPE TRANSPEPTIDASE FOLD CONTAINING PROTEIN"/>
    <property type="match status" value="1"/>
</dbReference>
<evidence type="ECO:0000259" key="8">
    <source>
        <dbReference type="Pfam" id="PF13354"/>
    </source>
</evidence>
<evidence type="ECO:0000256" key="6">
    <source>
        <dbReference type="RuleBase" id="RU361140"/>
    </source>
</evidence>
<comment type="caution">
    <text evidence="9">The sequence shown here is derived from an EMBL/GenBank/DDBJ whole genome shotgun (WGS) entry which is preliminary data.</text>
</comment>
<evidence type="ECO:0000256" key="4">
    <source>
        <dbReference type="ARBA" id="ARBA00022801"/>
    </source>
</evidence>
<feature type="chain" id="PRO_5032735137" description="Beta-lactamase" evidence="7">
    <location>
        <begin position="27"/>
        <end position="293"/>
    </location>
</feature>
<sequence length="293" mass="30190">MITRRTVGLGLATALAAPLAIRPALAQGWATLPETFARIERRHGGRLGAGVLDLATGRTIAHRGEERFPLTSTFKLPLAGAVLARVEAGQESLDRRIAFGREALVTWSPVTEGAAGGPGLTVGALAEACMTISDNTAANLLLDALGGPAALTAFLRGIGDTQSRLDRIETALNEGRPGDPRDTTTPLAMLDTMRALTLGDALSQDSRARLLAWLRANRTGGPLLRASLPDGWTAGDRTGAGGFNSRAVIGLLWPPGGRPPILVSAYLTEGPAAMAARDAALAEVGAAVVAATA</sequence>
<dbReference type="EC" id="3.5.2.6" evidence="3 6"/>
<feature type="signal peptide" evidence="7">
    <location>
        <begin position="1"/>
        <end position="26"/>
    </location>
</feature>
<dbReference type="RefSeq" id="WP_184385612.1">
    <property type="nucleotide sequence ID" value="NZ_JACIDJ010000006.1"/>
</dbReference>
<proteinExistence type="inferred from homology"/>
<evidence type="ECO:0000256" key="3">
    <source>
        <dbReference type="ARBA" id="ARBA00012865"/>
    </source>
</evidence>
<comment type="similarity">
    <text evidence="2 6">Belongs to the class-A beta-lactamase family.</text>
</comment>
<keyword evidence="10" id="KW-1185">Reference proteome</keyword>
<dbReference type="AlphaFoldDB" id="A0A840AEU5"/>
<evidence type="ECO:0000256" key="7">
    <source>
        <dbReference type="SAM" id="SignalP"/>
    </source>
</evidence>
<dbReference type="PRINTS" id="PR00118">
    <property type="entry name" value="BLACTAMASEA"/>
</dbReference>
<dbReference type="InterPro" id="IPR012338">
    <property type="entry name" value="Beta-lactam/transpept-like"/>
</dbReference>
<evidence type="ECO:0000256" key="5">
    <source>
        <dbReference type="ARBA" id="ARBA00023251"/>
    </source>
</evidence>
<organism evidence="9 10">
    <name type="scientific">Roseococcus suduntuyensis</name>
    <dbReference type="NCBI Taxonomy" id="455361"/>
    <lineage>
        <taxon>Bacteria</taxon>
        <taxon>Pseudomonadati</taxon>
        <taxon>Pseudomonadota</taxon>
        <taxon>Alphaproteobacteria</taxon>
        <taxon>Acetobacterales</taxon>
        <taxon>Roseomonadaceae</taxon>
        <taxon>Roseococcus</taxon>
    </lineage>
</organism>
<gene>
    <name evidence="9" type="ORF">GGQ83_003101</name>
</gene>
<dbReference type="InterPro" id="IPR023650">
    <property type="entry name" value="Beta-lactam_class-A_AS"/>
</dbReference>
<comment type="catalytic activity">
    <reaction evidence="1 6">
        <text>a beta-lactam + H2O = a substituted beta-amino acid</text>
        <dbReference type="Rhea" id="RHEA:20401"/>
        <dbReference type="ChEBI" id="CHEBI:15377"/>
        <dbReference type="ChEBI" id="CHEBI:35627"/>
        <dbReference type="ChEBI" id="CHEBI:140347"/>
        <dbReference type="EC" id="3.5.2.6"/>
    </reaction>
</comment>
<dbReference type="PANTHER" id="PTHR35333">
    <property type="entry name" value="BETA-LACTAMASE"/>
    <property type="match status" value="1"/>
</dbReference>
<evidence type="ECO:0000313" key="10">
    <source>
        <dbReference type="Proteomes" id="UP000553193"/>
    </source>
</evidence>
<dbReference type="EMBL" id="JACIDJ010000006">
    <property type="protein sequence ID" value="MBB3899641.1"/>
    <property type="molecule type" value="Genomic_DNA"/>
</dbReference>
<dbReference type="GO" id="GO:0030655">
    <property type="term" value="P:beta-lactam antibiotic catabolic process"/>
    <property type="evidence" value="ECO:0007669"/>
    <property type="project" value="InterPro"/>
</dbReference>
<dbReference type="Pfam" id="PF13354">
    <property type="entry name" value="Beta-lactamase2"/>
    <property type="match status" value="1"/>
</dbReference>
<dbReference type="SUPFAM" id="SSF56601">
    <property type="entry name" value="beta-lactamase/transpeptidase-like"/>
    <property type="match status" value="1"/>
</dbReference>
<evidence type="ECO:0000256" key="1">
    <source>
        <dbReference type="ARBA" id="ARBA00001526"/>
    </source>
</evidence>
<dbReference type="Proteomes" id="UP000553193">
    <property type="component" value="Unassembled WGS sequence"/>
</dbReference>
<protein>
    <recommendedName>
        <fullName evidence="3 6">Beta-lactamase</fullName>
        <ecNumber evidence="3 6">3.5.2.6</ecNumber>
    </recommendedName>
</protein>
<dbReference type="InterPro" id="IPR045155">
    <property type="entry name" value="Beta-lactam_cat"/>
</dbReference>
<accession>A0A840AEU5</accession>
<evidence type="ECO:0000256" key="2">
    <source>
        <dbReference type="ARBA" id="ARBA00009009"/>
    </source>
</evidence>
<keyword evidence="5 6" id="KW-0046">Antibiotic resistance</keyword>
<dbReference type="InterPro" id="IPR000871">
    <property type="entry name" value="Beta-lactam_class-A"/>
</dbReference>